<evidence type="ECO:0000313" key="3">
    <source>
        <dbReference type="Proteomes" id="UP000033774"/>
    </source>
</evidence>
<comment type="caution">
    <text evidence="2">The sequence shown here is derived from an EMBL/GenBank/DDBJ whole genome shotgun (WGS) entry which is preliminary data.</text>
</comment>
<dbReference type="InterPro" id="IPR041698">
    <property type="entry name" value="Methyltransf_25"/>
</dbReference>
<dbReference type="Pfam" id="PF13649">
    <property type="entry name" value="Methyltransf_25"/>
    <property type="match status" value="1"/>
</dbReference>
<dbReference type="OrthoDB" id="7273451at2"/>
<protein>
    <recommendedName>
        <fullName evidence="1">Methyltransferase domain-containing protein</fullName>
    </recommendedName>
</protein>
<dbReference type="Gene3D" id="3.40.50.150">
    <property type="entry name" value="Vaccinia Virus protein VP39"/>
    <property type="match status" value="1"/>
</dbReference>
<gene>
    <name evidence="2" type="ORF">VZ95_17830</name>
</gene>
<dbReference type="EMBL" id="LAJY01000585">
    <property type="protein sequence ID" value="KJV08434.1"/>
    <property type="molecule type" value="Genomic_DNA"/>
</dbReference>
<dbReference type="InterPro" id="IPR029063">
    <property type="entry name" value="SAM-dependent_MTases_sf"/>
</dbReference>
<dbReference type="SUPFAM" id="SSF53335">
    <property type="entry name" value="S-adenosyl-L-methionine-dependent methyltransferases"/>
    <property type="match status" value="1"/>
</dbReference>
<evidence type="ECO:0000313" key="2">
    <source>
        <dbReference type="EMBL" id="KJV08434.1"/>
    </source>
</evidence>
<dbReference type="Proteomes" id="UP000033774">
    <property type="component" value="Unassembled WGS sequence"/>
</dbReference>
<feature type="domain" description="Methyltransferase" evidence="1">
    <location>
        <begin position="36"/>
        <end position="132"/>
    </location>
</feature>
<proteinExistence type="predicted"/>
<sequence>MSGFSADWLDLRAPADAAARDKGLLEQVAALTPRRILDLGCGTGAMLATLRPYLASGTAWVLVDGDADLLGEAECRANGLRREDPGLAVTCLHRNLVDDPLPLDGARPDLVTATALFDLVSAGWLDQFLDALAAQRLPLYAALSYDGEMRWEPAHPRDATITAAFNRHQRSEKGFGGPALGPDAPQAMRAGLEARGYRVFTAATPWQIGADQAALLSALIDGIAGAVPEGDSWRAVRQQETRFGYVGHQDVLALPA</sequence>
<keyword evidence="3" id="KW-1185">Reference proteome</keyword>
<dbReference type="RefSeq" id="WP_045777058.1">
    <property type="nucleotide sequence ID" value="NZ_LAJY01000585.1"/>
</dbReference>
<evidence type="ECO:0000259" key="1">
    <source>
        <dbReference type="Pfam" id="PF13649"/>
    </source>
</evidence>
<dbReference type="AlphaFoldDB" id="A0A0F3IS61"/>
<accession>A0A0F3IS61</accession>
<reference evidence="2 3" key="1">
    <citation type="submission" date="2015-03" db="EMBL/GenBank/DDBJ databases">
        <title>Draft genome sequence of Elstera litoralis.</title>
        <authorList>
            <person name="Rahalkar M.C."/>
            <person name="Dhakephalkar P.K."/>
            <person name="Pore S.D."/>
            <person name="Arora P."/>
            <person name="Kapse N.G."/>
            <person name="Pandit P.S."/>
        </authorList>
    </citation>
    <scope>NUCLEOTIDE SEQUENCE [LARGE SCALE GENOMIC DNA]</scope>
    <source>
        <strain evidence="2 3">Dia-1</strain>
    </source>
</reference>
<dbReference type="CDD" id="cd02440">
    <property type="entry name" value="AdoMet_MTases"/>
    <property type="match status" value="1"/>
</dbReference>
<name>A0A0F3IS61_9PROT</name>
<organism evidence="2 3">
    <name type="scientific">Elstera litoralis</name>
    <dbReference type="NCBI Taxonomy" id="552518"/>
    <lineage>
        <taxon>Bacteria</taxon>
        <taxon>Pseudomonadati</taxon>
        <taxon>Pseudomonadota</taxon>
        <taxon>Alphaproteobacteria</taxon>
        <taxon>Rhodospirillales</taxon>
        <taxon>Rhodospirillaceae</taxon>
        <taxon>Elstera</taxon>
    </lineage>
</organism>